<dbReference type="OrthoDB" id="9794183at2"/>
<dbReference type="InterPro" id="IPR014710">
    <property type="entry name" value="RmlC-like_jellyroll"/>
</dbReference>
<dbReference type="EMBL" id="SIHI01000001">
    <property type="protein sequence ID" value="TWT57505.1"/>
    <property type="molecule type" value="Genomic_DNA"/>
</dbReference>
<keyword evidence="3" id="KW-1185">Reference proteome</keyword>
<feature type="domain" description="Cupin type-2" evidence="1">
    <location>
        <begin position="42"/>
        <end position="109"/>
    </location>
</feature>
<dbReference type="InterPro" id="IPR053146">
    <property type="entry name" value="QDO-like"/>
</dbReference>
<dbReference type="PANTHER" id="PTHR36440:SF1">
    <property type="entry name" value="PUTATIVE (AFU_ORTHOLOGUE AFUA_8G07350)-RELATED"/>
    <property type="match status" value="1"/>
</dbReference>
<sequence>MNPLPKIVPAGEGQEYEVIGGDLITIKLTGEETAAAFTLLHTIVPPLAGPPRHVHRRESETFHVLQGRFEFEIDGERKTVGPGDVVFAPRNIPHQFRNLESEPGQVMIICEPSGFENFVEEFSRLSPTEIPDLQEMAEIGARYGIEFVPPSLE</sequence>
<dbReference type="AlphaFoldDB" id="A0A5C5X5L8"/>
<comment type="caution">
    <text evidence="2">The sequence shown here is derived from an EMBL/GenBank/DDBJ whole genome shotgun (WGS) entry which is preliminary data.</text>
</comment>
<name>A0A5C5X5L8_9PLAN</name>
<protein>
    <submittedName>
        <fullName evidence="2">Quercetin 2,3-dioxygenase</fullName>
        <ecNumber evidence="2">1.13.11.24</ecNumber>
    </submittedName>
</protein>
<dbReference type="SUPFAM" id="SSF51182">
    <property type="entry name" value="RmlC-like cupins"/>
    <property type="match status" value="1"/>
</dbReference>
<dbReference type="Pfam" id="PF07883">
    <property type="entry name" value="Cupin_2"/>
    <property type="match status" value="1"/>
</dbReference>
<dbReference type="PANTHER" id="PTHR36440">
    <property type="entry name" value="PUTATIVE (AFU_ORTHOLOGUE AFUA_8G07350)-RELATED"/>
    <property type="match status" value="1"/>
</dbReference>
<dbReference type="Gene3D" id="2.60.120.10">
    <property type="entry name" value="Jelly Rolls"/>
    <property type="match status" value="1"/>
</dbReference>
<reference evidence="2 3" key="1">
    <citation type="submission" date="2019-02" db="EMBL/GenBank/DDBJ databases">
        <title>Deep-cultivation of Planctomycetes and their phenomic and genomic characterization uncovers novel biology.</title>
        <authorList>
            <person name="Wiegand S."/>
            <person name="Jogler M."/>
            <person name="Boedeker C."/>
            <person name="Pinto D."/>
            <person name="Vollmers J."/>
            <person name="Rivas-Marin E."/>
            <person name="Kohn T."/>
            <person name="Peeters S.H."/>
            <person name="Heuer A."/>
            <person name="Rast P."/>
            <person name="Oberbeckmann S."/>
            <person name="Bunk B."/>
            <person name="Jeske O."/>
            <person name="Meyerdierks A."/>
            <person name="Storesund J.E."/>
            <person name="Kallscheuer N."/>
            <person name="Luecker S."/>
            <person name="Lage O.M."/>
            <person name="Pohl T."/>
            <person name="Merkel B.J."/>
            <person name="Hornburger P."/>
            <person name="Mueller R.-W."/>
            <person name="Bruemmer F."/>
            <person name="Labrenz M."/>
            <person name="Spormann A.M."/>
            <person name="Op Den Camp H."/>
            <person name="Overmann J."/>
            <person name="Amann R."/>
            <person name="Jetten M.S.M."/>
            <person name="Mascher T."/>
            <person name="Medema M.H."/>
            <person name="Devos D.P."/>
            <person name="Kaster A.-K."/>
            <person name="Ovreas L."/>
            <person name="Rohde M."/>
            <person name="Galperin M.Y."/>
            <person name="Jogler C."/>
        </authorList>
    </citation>
    <scope>NUCLEOTIDE SEQUENCE [LARGE SCALE GENOMIC DNA]</scope>
    <source>
        <strain evidence="2 3">KOR42</strain>
    </source>
</reference>
<keyword evidence="2" id="KW-0560">Oxidoreductase</keyword>
<dbReference type="EC" id="1.13.11.24" evidence="2"/>
<organism evidence="2 3">
    <name type="scientific">Thalassoglobus neptunius</name>
    <dbReference type="NCBI Taxonomy" id="1938619"/>
    <lineage>
        <taxon>Bacteria</taxon>
        <taxon>Pseudomonadati</taxon>
        <taxon>Planctomycetota</taxon>
        <taxon>Planctomycetia</taxon>
        <taxon>Planctomycetales</taxon>
        <taxon>Planctomycetaceae</taxon>
        <taxon>Thalassoglobus</taxon>
    </lineage>
</organism>
<dbReference type="GO" id="GO:0008127">
    <property type="term" value="F:quercetin 2,3-dioxygenase activity"/>
    <property type="evidence" value="ECO:0007669"/>
    <property type="project" value="UniProtKB-EC"/>
</dbReference>
<dbReference type="Proteomes" id="UP000317243">
    <property type="component" value="Unassembled WGS sequence"/>
</dbReference>
<dbReference type="InterPro" id="IPR011051">
    <property type="entry name" value="RmlC_Cupin_sf"/>
</dbReference>
<evidence type="ECO:0000313" key="3">
    <source>
        <dbReference type="Proteomes" id="UP000317243"/>
    </source>
</evidence>
<evidence type="ECO:0000259" key="1">
    <source>
        <dbReference type="Pfam" id="PF07883"/>
    </source>
</evidence>
<evidence type="ECO:0000313" key="2">
    <source>
        <dbReference type="EMBL" id="TWT57505.1"/>
    </source>
</evidence>
<accession>A0A5C5X5L8</accession>
<dbReference type="InterPro" id="IPR013096">
    <property type="entry name" value="Cupin_2"/>
</dbReference>
<keyword evidence="2" id="KW-0223">Dioxygenase</keyword>
<dbReference type="RefSeq" id="WP_146507334.1">
    <property type="nucleotide sequence ID" value="NZ_SIHI01000001.1"/>
</dbReference>
<gene>
    <name evidence="2" type="primary">qdoI</name>
    <name evidence="2" type="ORF">KOR42_08660</name>
</gene>
<proteinExistence type="predicted"/>